<evidence type="ECO:0000313" key="3">
    <source>
        <dbReference type="EMBL" id="UOF92332.1"/>
    </source>
</evidence>
<name>A0ABY4CSC4_9BACL</name>
<accession>A0ABY4CSC4</accession>
<feature type="signal peptide" evidence="2">
    <location>
        <begin position="1"/>
        <end position="25"/>
    </location>
</feature>
<feature type="compositionally biased region" description="Low complexity" evidence="1">
    <location>
        <begin position="27"/>
        <end position="58"/>
    </location>
</feature>
<organism evidence="3 4">
    <name type="scientific">Fodinisporobacter ferrooxydans</name>
    <dbReference type="NCBI Taxonomy" id="2901836"/>
    <lineage>
        <taxon>Bacteria</taxon>
        <taxon>Bacillati</taxon>
        <taxon>Bacillota</taxon>
        <taxon>Bacilli</taxon>
        <taxon>Bacillales</taxon>
        <taxon>Alicyclobacillaceae</taxon>
        <taxon>Fodinisporobacter</taxon>
    </lineage>
</organism>
<gene>
    <name evidence="3" type="ORF">LSG31_09285</name>
</gene>
<evidence type="ECO:0000313" key="4">
    <source>
        <dbReference type="Proteomes" id="UP000830167"/>
    </source>
</evidence>
<evidence type="ECO:0000256" key="2">
    <source>
        <dbReference type="SAM" id="SignalP"/>
    </source>
</evidence>
<feature type="chain" id="PRO_5047468925" description="Pentapeptide MXKDX repeat protein" evidence="2">
    <location>
        <begin position="26"/>
        <end position="98"/>
    </location>
</feature>
<proteinExistence type="predicted"/>
<dbReference type="Proteomes" id="UP000830167">
    <property type="component" value="Chromosome"/>
</dbReference>
<dbReference type="EMBL" id="CP089291">
    <property type="protein sequence ID" value="UOF92332.1"/>
    <property type="molecule type" value="Genomic_DNA"/>
</dbReference>
<evidence type="ECO:0008006" key="5">
    <source>
        <dbReference type="Google" id="ProtNLM"/>
    </source>
</evidence>
<keyword evidence="2" id="KW-0732">Signal</keyword>
<feature type="region of interest" description="Disordered" evidence="1">
    <location>
        <begin position="26"/>
        <end position="58"/>
    </location>
</feature>
<keyword evidence="4" id="KW-1185">Reference proteome</keyword>
<dbReference type="RefSeq" id="WP_347439007.1">
    <property type="nucleotide sequence ID" value="NZ_CP089291.1"/>
</dbReference>
<protein>
    <recommendedName>
        <fullName evidence="5">Pentapeptide MXKDX repeat protein</fullName>
    </recommendedName>
</protein>
<evidence type="ECO:0000256" key="1">
    <source>
        <dbReference type="SAM" id="MobiDB-lite"/>
    </source>
</evidence>
<sequence>MNKKKLLGISFALATTLVAGQMAYAATSNSNPTSDNSTGTSATMSSNDMSGMMNNGNSNGMMGNANMSKMMNAMNSPEGQNMINSCSKFMNSYGKSTK</sequence>
<reference evidence="3" key="1">
    <citation type="submission" date="2021-12" db="EMBL/GenBank/DDBJ databases">
        <title>Alicyclobacillaceae gen. nov., sp. nov., isolated from chalcocite enrichment system.</title>
        <authorList>
            <person name="Jiang Z."/>
        </authorList>
    </citation>
    <scope>NUCLEOTIDE SEQUENCE</scope>
    <source>
        <strain evidence="3">MYW30-H2</strain>
    </source>
</reference>